<feature type="transmembrane region" description="Helical" evidence="8">
    <location>
        <begin position="94"/>
        <end position="111"/>
    </location>
</feature>
<keyword evidence="6" id="KW-0406">Ion transport</keyword>
<evidence type="ECO:0000313" key="11">
    <source>
        <dbReference type="Proteomes" id="UP000460561"/>
    </source>
</evidence>
<dbReference type="Pfam" id="PF00999">
    <property type="entry name" value="Na_H_Exchanger"/>
    <property type="match status" value="1"/>
</dbReference>
<evidence type="ECO:0000256" key="7">
    <source>
        <dbReference type="ARBA" id="ARBA00023136"/>
    </source>
</evidence>
<evidence type="ECO:0000313" key="10">
    <source>
        <dbReference type="EMBL" id="MXP25775.1"/>
    </source>
</evidence>
<dbReference type="OrthoDB" id="9810860at2"/>
<dbReference type="PANTHER" id="PTHR32507:SF8">
    <property type="entry name" value="CNH1P"/>
    <property type="match status" value="1"/>
</dbReference>
<feature type="transmembrane region" description="Helical" evidence="8">
    <location>
        <begin position="227"/>
        <end position="250"/>
    </location>
</feature>
<evidence type="ECO:0000256" key="4">
    <source>
        <dbReference type="ARBA" id="ARBA00022692"/>
    </source>
</evidence>
<dbReference type="InterPro" id="IPR006153">
    <property type="entry name" value="Cation/H_exchanger_TM"/>
</dbReference>
<comment type="caution">
    <text evidence="10">The sequence shown here is derived from an EMBL/GenBank/DDBJ whole genome shotgun (WGS) entry which is preliminary data.</text>
</comment>
<evidence type="ECO:0000256" key="1">
    <source>
        <dbReference type="ARBA" id="ARBA00004651"/>
    </source>
</evidence>
<proteinExistence type="predicted"/>
<evidence type="ECO:0000256" key="3">
    <source>
        <dbReference type="ARBA" id="ARBA00022449"/>
    </source>
</evidence>
<organism evidence="10 11">
    <name type="scientific">Altericroceibacterium indicum</name>
    <dbReference type="NCBI Taxonomy" id="374177"/>
    <lineage>
        <taxon>Bacteria</taxon>
        <taxon>Pseudomonadati</taxon>
        <taxon>Pseudomonadota</taxon>
        <taxon>Alphaproteobacteria</taxon>
        <taxon>Sphingomonadales</taxon>
        <taxon>Erythrobacteraceae</taxon>
        <taxon>Altericroceibacterium</taxon>
    </lineage>
</organism>
<feature type="domain" description="Cation/H+ exchanger transmembrane" evidence="9">
    <location>
        <begin position="42"/>
        <end position="438"/>
    </location>
</feature>
<evidence type="ECO:0000256" key="6">
    <source>
        <dbReference type="ARBA" id="ARBA00023065"/>
    </source>
</evidence>
<keyword evidence="11" id="KW-1185">Reference proteome</keyword>
<dbReference type="Proteomes" id="UP000460561">
    <property type="component" value="Unassembled WGS sequence"/>
</dbReference>
<gene>
    <name evidence="10" type="ORF">GRI39_06925</name>
</gene>
<name>A0A845AAE4_9SPHN</name>
<reference evidence="10 11" key="1">
    <citation type="submission" date="2019-12" db="EMBL/GenBank/DDBJ databases">
        <title>Genomic-based taxomic classification of the family Erythrobacteraceae.</title>
        <authorList>
            <person name="Xu L."/>
        </authorList>
    </citation>
    <scope>NUCLEOTIDE SEQUENCE [LARGE SCALE GENOMIC DNA]</scope>
    <source>
        <strain evidence="10 11">DSM 18604</strain>
    </source>
</reference>
<keyword evidence="5 8" id="KW-1133">Transmembrane helix</keyword>
<dbReference type="AlphaFoldDB" id="A0A845AAE4"/>
<accession>A0A845AAE4</accession>
<feature type="transmembrane region" description="Helical" evidence="8">
    <location>
        <begin position="350"/>
        <end position="371"/>
    </location>
</feature>
<feature type="transmembrane region" description="Helical" evidence="8">
    <location>
        <begin position="280"/>
        <end position="303"/>
    </location>
</feature>
<feature type="transmembrane region" description="Helical" evidence="8">
    <location>
        <begin position="414"/>
        <end position="438"/>
    </location>
</feature>
<keyword evidence="3" id="KW-0050">Antiport</keyword>
<evidence type="ECO:0000256" key="8">
    <source>
        <dbReference type="SAM" id="Phobius"/>
    </source>
</evidence>
<keyword evidence="2" id="KW-0813">Transport</keyword>
<evidence type="ECO:0000256" key="2">
    <source>
        <dbReference type="ARBA" id="ARBA00022448"/>
    </source>
</evidence>
<keyword evidence="7 8" id="KW-0472">Membrane</keyword>
<evidence type="ECO:0000256" key="5">
    <source>
        <dbReference type="ARBA" id="ARBA00022989"/>
    </source>
</evidence>
<feature type="transmembrane region" description="Helical" evidence="8">
    <location>
        <begin position="123"/>
        <end position="146"/>
    </location>
</feature>
<feature type="transmembrane region" description="Helical" evidence="8">
    <location>
        <begin position="31"/>
        <end position="47"/>
    </location>
</feature>
<dbReference type="GO" id="GO:0005886">
    <property type="term" value="C:plasma membrane"/>
    <property type="evidence" value="ECO:0007669"/>
    <property type="project" value="UniProtKB-SubCell"/>
</dbReference>
<dbReference type="GO" id="GO:1902600">
    <property type="term" value="P:proton transmembrane transport"/>
    <property type="evidence" value="ECO:0007669"/>
    <property type="project" value="InterPro"/>
</dbReference>
<dbReference type="EMBL" id="WTYQ01000002">
    <property type="protein sequence ID" value="MXP25775.1"/>
    <property type="molecule type" value="Genomic_DNA"/>
</dbReference>
<keyword evidence="4 8" id="KW-0812">Transmembrane</keyword>
<protein>
    <submittedName>
        <fullName evidence="10">Sodium:proton antiporter</fullName>
    </submittedName>
</protein>
<dbReference type="PANTHER" id="PTHR32507">
    <property type="entry name" value="NA(+)/H(+) ANTIPORTER 1"/>
    <property type="match status" value="1"/>
</dbReference>
<feature type="transmembrane region" description="Helical" evidence="8">
    <location>
        <begin position="383"/>
        <end position="402"/>
    </location>
</feature>
<feature type="transmembrane region" description="Helical" evidence="8">
    <location>
        <begin position="198"/>
        <end position="220"/>
    </location>
</feature>
<dbReference type="GO" id="GO:0015297">
    <property type="term" value="F:antiporter activity"/>
    <property type="evidence" value="ECO:0007669"/>
    <property type="project" value="UniProtKB-KW"/>
</dbReference>
<evidence type="ECO:0000259" key="9">
    <source>
        <dbReference type="Pfam" id="PF00999"/>
    </source>
</evidence>
<feature type="transmembrane region" description="Helical" evidence="8">
    <location>
        <begin position="324"/>
        <end position="344"/>
    </location>
</feature>
<feature type="transmembrane region" description="Helical" evidence="8">
    <location>
        <begin position="54"/>
        <end position="74"/>
    </location>
</feature>
<sequence>MASNLWVRNLSTSAGIASKFLNSGALVDPRIFLFVLIGLGLALSVGLQRWLSRIRWLSLPIIYVAIGFIAFSLPLGLPDINPARDKFDSVALEYATEFIMIVSLMAAGIAIDRKVTWPNWKQVWPLLLITMPLTIALVALWSWWVIGLVPAGALLLGAVLAPTDPVFARSVLVGPPGEDERHDIRFSLSVEAGLNDSLAFPFTFLAIAAVGMTSLGGWSVEWLLNDLVLRVLLGLAVGYFIGRAAAWYVFERHAGDADKNKQRSQSYTTSEGLIVLGGSLLAYGVAEVVHGYGFLAVFVAAVTTRQRENRSEYHKISHHFIDQIEKIVLVIMMFAFGGMLAKGVLAGLSWPIVIMAVLLVFVIRPVTGFLGEMINALPWPGKLTVAFLGARGVGSIYYLAYAQNHGEFQQLPELWAGVSFTILLSIVIHGLTAGQLLWCAEKADAHRHEDSGADIPVKES</sequence>
<comment type="subcellular location">
    <subcellularLocation>
        <location evidence="1">Cell membrane</location>
        <topology evidence="1">Multi-pass membrane protein</topology>
    </subcellularLocation>
</comment>